<organism evidence="3 4">
    <name type="scientific">Solibacillus palustris</name>
    <dbReference type="NCBI Taxonomy" id="2908203"/>
    <lineage>
        <taxon>Bacteria</taxon>
        <taxon>Bacillati</taxon>
        <taxon>Bacillota</taxon>
        <taxon>Bacilli</taxon>
        <taxon>Bacillales</taxon>
        <taxon>Caryophanaceae</taxon>
        <taxon>Solibacillus</taxon>
    </lineage>
</organism>
<dbReference type="EMBL" id="JAKZFC010000001">
    <property type="protein sequence ID" value="MCH7321356.1"/>
    <property type="molecule type" value="Genomic_DNA"/>
</dbReference>
<dbReference type="Gene3D" id="3.40.720.10">
    <property type="entry name" value="Alkaline Phosphatase, subunit A"/>
    <property type="match status" value="1"/>
</dbReference>
<accession>A0ABS9UAI6</accession>
<keyword evidence="1" id="KW-1133">Transmembrane helix</keyword>
<sequence>MKKFKNGGLTILFLLVAQFILLTFHSQFHFQDVWENTVYYWQRYLFGVLVLFVFYLCGLVVFNRQKYAWFSFFSMVMLFAFADYLKISYRSEPLLPSDFTQIFEITSIIKMLNEIHVMILFVIFGLLVGAFLLVTKIKSNVIFTTKQRIGSAFILMLIIMSMYYSNHPFSPFRVMASAFGITDVYWDLTEDYSSNGPIVGFIKNLDIQVMGEQPENYSYEAVRKIVNEYKEKAKAGNDGKDSLKNHIVIFILSESFVDPLRIPSLQLSDDPIPYIRSLKYETTSGVMLGSGYGGGTANVEYEVLTGFSTTYFDSSLTIPYTLLVPNLKEAPNLTNVFSQKTAVHTYNAGLYRRKEVFEKFGFDRFYYDGGDLDLSYKEMVDNSEYISDKSAYQEVLDIVKDQEDNNLFMLLTTMQNHLPYKEGQYSNQFQVLNELDEQKKSAIETYVQGIHYTDVETENFIEEINQIDKPITVFFFGDHLPSDIFESFDESKHENLAFYQTDYFVYSNFETPALDYSIVSPNVMSSIVLEQLNVTLTPYYVMLDEVKKTVPVIRWGEYLVQSDGEFVTEDELSEDAQKLVNMYRMIQYDINEGEQYSIELGMFEFEQ</sequence>
<dbReference type="SUPFAM" id="SSF53649">
    <property type="entry name" value="Alkaline phosphatase-like"/>
    <property type="match status" value="1"/>
</dbReference>
<gene>
    <name evidence="3" type="ORF">LZ480_05570</name>
</gene>
<dbReference type="InterPro" id="IPR017850">
    <property type="entry name" value="Alkaline_phosphatase_core_sf"/>
</dbReference>
<keyword evidence="4" id="KW-1185">Reference proteome</keyword>
<feature type="transmembrane region" description="Helical" evidence="1">
    <location>
        <begin position="69"/>
        <end position="87"/>
    </location>
</feature>
<feature type="domain" description="Sulfatase N-terminal" evidence="2">
    <location>
        <begin position="248"/>
        <end position="525"/>
    </location>
</feature>
<evidence type="ECO:0000259" key="2">
    <source>
        <dbReference type="Pfam" id="PF00884"/>
    </source>
</evidence>
<dbReference type="Pfam" id="PF00884">
    <property type="entry name" value="Sulfatase"/>
    <property type="match status" value="1"/>
</dbReference>
<dbReference type="InterPro" id="IPR000917">
    <property type="entry name" value="Sulfatase_N"/>
</dbReference>
<keyword evidence="1" id="KW-0812">Transmembrane</keyword>
<proteinExistence type="predicted"/>
<evidence type="ECO:0000313" key="3">
    <source>
        <dbReference type="EMBL" id="MCH7321356.1"/>
    </source>
</evidence>
<keyword evidence="1" id="KW-0472">Membrane</keyword>
<dbReference type="CDD" id="cd16015">
    <property type="entry name" value="LTA_synthase"/>
    <property type="match status" value="1"/>
</dbReference>
<feature type="transmembrane region" description="Helical" evidence="1">
    <location>
        <begin position="7"/>
        <end position="24"/>
    </location>
</feature>
<name>A0ABS9UAI6_9BACL</name>
<comment type="caution">
    <text evidence="3">The sequence shown here is derived from an EMBL/GenBank/DDBJ whole genome shotgun (WGS) entry which is preliminary data.</text>
</comment>
<protein>
    <submittedName>
        <fullName evidence="3">LTA synthase family protein</fullName>
    </submittedName>
</protein>
<evidence type="ECO:0000256" key="1">
    <source>
        <dbReference type="SAM" id="Phobius"/>
    </source>
</evidence>
<feature type="transmembrane region" description="Helical" evidence="1">
    <location>
        <begin position="44"/>
        <end position="62"/>
    </location>
</feature>
<dbReference type="RefSeq" id="WP_241368385.1">
    <property type="nucleotide sequence ID" value="NZ_JAKZFC010000001.1"/>
</dbReference>
<feature type="transmembrane region" description="Helical" evidence="1">
    <location>
        <begin position="115"/>
        <end position="137"/>
    </location>
</feature>
<evidence type="ECO:0000313" key="4">
    <source>
        <dbReference type="Proteomes" id="UP001316087"/>
    </source>
</evidence>
<dbReference type="Proteomes" id="UP001316087">
    <property type="component" value="Unassembled WGS sequence"/>
</dbReference>
<reference evidence="3 4" key="1">
    <citation type="submission" date="2022-03" db="EMBL/GenBank/DDBJ databases">
        <authorList>
            <person name="Jo J.-H."/>
            <person name="Im W.-T."/>
        </authorList>
    </citation>
    <scope>NUCLEOTIDE SEQUENCE [LARGE SCALE GENOMIC DNA]</scope>
    <source>
        <strain evidence="3 4">MA9</strain>
    </source>
</reference>
<feature type="transmembrane region" description="Helical" evidence="1">
    <location>
        <begin position="149"/>
        <end position="165"/>
    </location>
</feature>